<protein>
    <submittedName>
        <fullName evidence="1">Uncharacterized protein</fullName>
    </submittedName>
</protein>
<sequence length="183" mass="19429">MIVAAGQLPVDVTLQLGGIGGIEKGRLVADRGMLNVVGAGQPVAQGRYPVGQGPGRQVERIGGGAFGTVFVAGGIDELPPIASRPGINGGGQIDVQLPYGFIVTHRRAGENGNIGFAPVLVVEFQSHRTAVIRLQGIRRDGLKRENLPGGQRLRQAGYFQRTDGFAAGGFRRHAECRRQQQRT</sequence>
<name>A0A645C7Z1_9ZZZZ</name>
<comment type="caution">
    <text evidence="1">The sequence shown here is derived from an EMBL/GenBank/DDBJ whole genome shotgun (WGS) entry which is preliminary data.</text>
</comment>
<organism evidence="1">
    <name type="scientific">bioreactor metagenome</name>
    <dbReference type="NCBI Taxonomy" id="1076179"/>
    <lineage>
        <taxon>unclassified sequences</taxon>
        <taxon>metagenomes</taxon>
        <taxon>ecological metagenomes</taxon>
    </lineage>
</organism>
<dbReference type="AlphaFoldDB" id="A0A645C7Z1"/>
<gene>
    <name evidence="1" type="ORF">SDC9_117147</name>
</gene>
<reference evidence="1" key="1">
    <citation type="submission" date="2019-08" db="EMBL/GenBank/DDBJ databases">
        <authorList>
            <person name="Kucharzyk K."/>
            <person name="Murdoch R.W."/>
            <person name="Higgins S."/>
            <person name="Loffler F."/>
        </authorList>
    </citation>
    <scope>NUCLEOTIDE SEQUENCE</scope>
</reference>
<proteinExistence type="predicted"/>
<evidence type="ECO:0000313" key="1">
    <source>
        <dbReference type="EMBL" id="MPM70194.1"/>
    </source>
</evidence>
<accession>A0A645C7Z1</accession>
<dbReference type="EMBL" id="VSSQ01023334">
    <property type="protein sequence ID" value="MPM70194.1"/>
    <property type="molecule type" value="Genomic_DNA"/>
</dbReference>